<evidence type="ECO:0000256" key="1">
    <source>
        <dbReference type="ARBA" id="ARBA00004141"/>
    </source>
</evidence>
<feature type="transmembrane region" description="Helical" evidence="5">
    <location>
        <begin position="174"/>
        <end position="195"/>
    </location>
</feature>
<dbReference type="Gene3D" id="3.40.50.300">
    <property type="entry name" value="P-loop containing nucleotide triphosphate hydrolases"/>
    <property type="match status" value="1"/>
</dbReference>
<dbReference type="GO" id="GO:0016887">
    <property type="term" value="F:ATP hydrolysis activity"/>
    <property type="evidence" value="ECO:0007669"/>
    <property type="project" value="InterPro"/>
</dbReference>
<feature type="transmembrane region" description="Helical" evidence="5">
    <location>
        <begin position="148"/>
        <end position="168"/>
    </location>
</feature>
<dbReference type="SUPFAM" id="SSF90123">
    <property type="entry name" value="ABC transporter transmembrane region"/>
    <property type="match status" value="1"/>
</dbReference>
<dbReference type="PANTHER" id="PTHR43394:SF1">
    <property type="entry name" value="ATP-BINDING CASSETTE SUB-FAMILY B MEMBER 10, MITOCHONDRIAL"/>
    <property type="match status" value="1"/>
</dbReference>
<dbReference type="InterPro" id="IPR039421">
    <property type="entry name" value="Type_1_exporter"/>
</dbReference>
<dbReference type="PROSITE" id="PS50893">
    <property type="entry name" value="ABC_TRANSPORTER_2"/>
    <property type="match status" value="1"/>
</dbReference>
<dbReference type="InterPro" id="IPR027417">
    <property type="entry name" value="P-loop_NTPase"/>
</dbReference>
<feature type="transmembrane region" description="Helical" evidence="5">
    <location>
        <begin position="289"/>
        <end position="305"/>
    </location>
</feature>
<protein>
    <recommendedName>
        <fullName evidence="9">ABC transporter ATP-binding protein</fullName>
    </recommendedName>
</protein>
<keyword evidence="4 5" id="KW-0472">Membrane</keyword>
<evidence type="ECO:0000259" key="7">
    <source>
        <dbReference type="PROSITE" id="PS50929"/>
    </source>
</evidence>
<dbReference type="InterPro" id="IPR011527">
    <property type="entry name" value="ABC1_TM_dom"/>
</dbReference>
<evidence type="ECO:0008006" key="9">
    <source>
        <dbReference type="Google" id="ProtNLM"/>
    </source>
</evidence>
<accession>A0A3B0QSE9</accession>
<keyword evidence="2 5" id="KW-0812">Transmembrane</keyword>
<dbReference type="Gene3D" id="1.20.1560.10">
    <property type="entry name" value="ABC transporter type 1, transmembrane domain"/>
    <property type="match status" value="1"/>
</dbReference>
<dbReference type="InterPro" id="IPR003439">
    <property type="entry name" value="ABC_transporter-like_ATP-bd"/>
</dbReference>
<dbReference type="GO" id="GO:0005524">
    <property type="term" value="F:ATP binding"/>
    <property type="evidence" value="ECO:0007669"/>
    <property type="project" value="InterPro"/>
</dbReference>
<feature type="transmembrane region" description="Helical" evidence="5">
    <location>
        <begin position="252"/>
        <end position="277"/>
    </location>
</feature>
<dbReference type="PROSITE" id="PS50929">
    <property type="entry name" value="ABC_TM1F"/>
    <property type="match status" value="1"/>
</dbReference>
<organism evidence="8">
    <name type="scientific">hydrothermal vent metagenome</name>
    <dbReference type="NCBI Taxonomy" id="652676"/>
    <lineage>
        <taxon>unclassified sequences</taxon>
        <taxon>metagenomes</taxon>
        <taxon>ecological metagenomes</taxon>
    </lineage>
</organism>
<evidence type="ECO:0000259" key="6">
    <source>
        <dbReference type="PROSITE" id="PS50893"/>
    </source>
</evidence>
<dbReference type="PANTHER" id="PTHR43394">
    <property type="entry name" value="ATP-DEPENDENT PERMEASE MDL1, MITOCHONDRIAL"/>
    <property type="match status" value="1"/>
</dbReference>
<name>A0A3B0QSE9_9ZZZZ</name>
<feature type="transmembrane region" description="Helical" evidence="5">
    <location>
        <begin position="64"/>
        <end position="86"/>
    </location>
</feature>
<evidence type="ECO:0000313" key="8">
    <source>
        <dbReference type="EMBL" id="VAV83341.1"/>
    </source>
</evidence>
<dbReference type="InterPro" id="IPR036640">
    <property type="entry name" value="ABC1_TM_sf"/>
</dbReference>
<sequence>MKTKWQLIVSFIKQNKGLVVVAFLSGLCYNVFTLLVPISIGRFYEFNFGFSSHRLKLLSDLPFINTKNFIAFLIFFIVLIFFRFIFEYINKYYIAIIGEKFAKTLREDLFKHQLQISNSVYAEKGIGKYLLRYSGDLKSIQNYVTRGLFRFSQDLLLIVFLLITIAYIDIKLGTIAAISIGLSIFVLFFINNILYTISVDRRNQKSGMLTFVNTRLRAILSIKAFNKYTPEEKRYRKRSEKLYAVGKEYQKVVSLIQSIIPFLTYLMIGLLMWYVYYLKTNNKGVFNESAILILILLIISFLPILRRTLRVSIIWKLGNISFEKLLNIFSLEAENSLPFENISLSKQPINFKKVSFKYGFGSSLVFDEADIKLLPNKITLILGDSGTGKNTLINLLLKIYSPINGTITFGKYNYTDLSEKTIRKNISVISDAFPLYGKTVYEAIVYNRKKEKEEKVSELLKSMQQFEDDNNKLDLHDTIGDLGNNLTRGQKKILMYCRAILTNKHYLIIDKPFKDLNPRTITYITQLLNDLRKNKSIIVIDNIFPEYLNIDHFYTINNKIFEKGS</sequence>
<dbReference type="AlphaFoldDB" id="A0A3B0QSE9"/>
<evidence type="ECO:0000256" key="4">
    <source>
        <dbReference type="ARBA" id="ARBA00023136"/>
    </source>
</evidence>
<dbReference type="Pfam" id="PF00664">
    <property type="entry name" value="ABC_membrane"/>
    <property type="match status" value="1"/>
</dbReference>
<keyword evidence="3 5" id="KW-1133">Transmembrane helix</keyword>
<dbReference type="SUPFAM" id="SSF52540">
    <property type="entry name" value="P-loop containing nucleoside triphosphate hydrolases"/>
    <property type="match status" value="1"/>
</dbReference>
<feature type="transmembrane region" description="Helical" evidence="5">
    <location>
        <begin position="20"/>
        <end position="44"/>
    </location>
</feature>
<dbReference type="EMBL" id="UOEB01000071">
    <property type="protein sequence ID" value="VAV83341.1"/>
    <property type="molecule type" value="Genomic_DNA"/>
</dbReference>
<dbReference type="GO" id="GO:0016020">
    <property type="term" value="C:membrane"/>
    <property type="evidence" value="ECO:0007669"/>
    <property type="project" value="UniProtKB-SubCell"/>
</dbReference>
<feature type="domain" description="ABC transmembrane type-1" evidence="7">
    <location>
        <begin position="20"/>
        <end position="278"/>
    </location>
</feature>
<feature type="domain" description="ABC transporter" evidence="6">
    <location>
        <begin position="349"/>
        <end position="565"/>
    </location>
</feature>
<evidence type="ECO:0000256" key="5">
    <source>
        <dbReference type="SAM" id="Phobius"/>
    </source>
</evidence>
<evidence type="ECO:0000256" key="2">
    <source>
        <dbReference type="ARBA" id="ARBA00022692"/>
    </source>
</evidence>
<evidence type="ECO:0000256" key="3">
    <source>
        <dbReference type="ARBA" id="ARBA00022989"/>
    </source>
</evidence>
<dbReference type="GO" id="GO:0015421">
    <property type="term" value="F:ABC-type oligopeptide transporter activity"/>
    <property type="evidence" value="ECO:0007669"/>
    <property type="project" value="TreeGrafter"/>
</dbReference>
<proteinExistence type="predicted"/>
<dbReference type="Pfam" id="PF00005">
    <property type="entry name" value="ABC_tran"/>
    <property type="match status" value="1"/>
</dbReference>
<comment type="subcellular location">
    <subcellularLocation>
        <location evidence="1">Membrane</location>
        <topology evidence="1">Multi-pass membrane protein</topology>
    </subcellularLocation>
</comment>
<reference evidence="8" key="1">
    <citation type="submission" date="2018-06" db="EMBL/GenBank/DDBJ databases">
        <authorList>
            <person name="Zhirakovskaya E."/>
        </authorList>
    </citation>
    <scope>NUCLEOTIDE SEQUENCE</scope>
</reference>
<gene>
    <name evidence="8" type="ORF">MNBD_BACTEROID02-152</name>
</gene>
<dbReference type="CDD" id="cd07346">
    <property type="entry name" value="ABC_6TM_exporters"/>
    <property type="match status" value="1"/>
</dbReference>